<proteinExistence type="predicted"/>
<dbReference type="PROSITE" id="PS50293">
    <property type="entry name" value="TPR_REGION"/>
    <property type="match status" value="1"/>
</dbReference>
<feature type="transmembrane region" description="Helical" evidence="4">
    <location>
        <begin position="137"/>
        <end position="155"/>
    </location>
</feature>
<evidence type="ECO:0000256" key="1">
    <source>
        <dbReference type="ARBA" id="ARBA00023125"/>
    </source>
</evidence>
<dbReference type="PANTHER" id="PTHR12558">
    <property type="entry name" value="CELL DIVISION CYCLE 16,23,27"/>
    <property type="match status" value="1"/>
</dbReference>
<dbReference type="InterPro" id="IPR011990">
    <property type="entry name" value="TPR-like_helical_dom_sf"/>
</dbReference>
<dbReference type="InterPro" id="IPR019734">
    <property type="entry name" value="TPR_rpt"/>
</dbReference>
<evidence type="ECO:0000313" key="6">
    <source>
        <dbReference type="EMBL" id="ASG65579.1"/>
    </source>
</evidence>
<dbReference type="InterPro" id="IPR016032">
    <property type="entry name" value="Sig_transdc_resp-reg_C-effctor"/>
</dbReference>
<keyword evidence="2" id="KW-0802">TPR repeat</keyword>
<dbReference type="PROSITE" id="PS51755">
    <property type="entry name" value="OMPR_PHOB"/>
    <property type="match status" value="1"/>
</dbReference>
<dbReference type="Pfam" id="PF13424">
    <property type="entry name" value="TPR_12"/>
    <property type="match status" value="1"/>
</dbReference>
<accession>A0ABN5API6</accession>
<reference evidence="6 7" key="1">
    <citation type="submission" date="2017-06" db="EMBL/GenBank/DDBJ databases">
        <title>Complete genome sequence of Idiomarina piscisalsi strain 10PY1A isolated from soil of Soudi Arabia.</title>
        <authorList>
            <person name="Kim M.-C."/>
            <person name="Jung B.K."/>
            <person name="Budiyanto F."/>
            <person name="Nzila A."/>
            <person name="Shin J.-H."/>
        </authorList>
    </citation>
    <scope>NUCLEOTIDE SEQUENCE [LARGE SCALE GENOMIC DNA]</scope>
    <source>
        <strain evidence="6 7">10PY1A</strain>
    </source>
</reference>
<evidence type="ECO:0000259" key="5">
    <source>
        <dbReference type="PROSITE" id="PS51755"/>
    </source>
</evidence>
<keyword evidence="4" id="KW-0472">Membrane</keyword>
<dbReference type="PANTHER" id="PTHR12558:SF13">
    <property type="entry name" value="CELL DIVISION CYCLE PROTEIN 27 HOMOLOG"/>
    <property type="match status" value="1"/>
</dbReference>
<dbReference type="SMART" id="SM00028">
    <property type="entry name" value="TPR"/>
    <property type="match status" value="3"/>
</dbReference>
<dbReference type="Proteomes" id="UP000197717">
    <property type="component" value="Chromosome"/>
</dbReference>
<dbReference type="CDD" id="cd00383">
    <property type="entry name" value="trans_reg_C"/>
    <property type="match status" value="1"/>
</dbReference>
<feature type="domain" description="OmpR/PhoB-type" evidence="5">
    <location>
        <begin position="5"/>
        <end position="109"/>
    </location>
</feature>
<evidence type="ECO:0000313" key="7">
    <source>
        <dbReference type="Proteomes" id="UP000197717"/>
    </source>
</evidence>
<feature type="DNA-binding region" description="OmpR/PhoB-type" evidence="3">
    <location>
        <begin position="5"/>
        <end position="109"/>
    </location>
</feature>
<dbReference type="SUPFAM" id="SSF48452">
    <property type="entry name" value="TPR-like"/>
    <property type="match status" value="2"/>
</dbReference>
<keyword evidence="7" id="KW-1185">Reference proteome</keyword>
<dbReference type="SMART" id="SM00862">
    <property type="entry name" value="Trans_reg_C"/>
    <property type="match status" value="1"/>
</dbReference>
<sequence length="422" mass="47390">MVEKLNSIQLGEWIVDLSSGVCSRAQATEQPKESTRLEPKACSMLAVLAENAGQVVTKEELIDKVWPGSYASDDTISRTVSRLRAALRDQAKSPRYIETVPKRGYRLIAPVERISGKEVQDPVRSEALAKDKKFQRITTVALCLIILLLLLFWLIPTNKKEVGAQRLQQADDFYHQMRLADNEMAITLYEQHLGVQPDSAHAYAGLANALVQRTLRWFDDNHVFTSLTQSLSEGALSSPEAQSALDRAMRYAEKAVELEPDSSVALKAKGFVLSAQGKFDEAITFYERALEQSPNTWPVLINLGELAGAQNDKTKAIDYFERAFVAMQQTYPQNEVQIRPWISDVAELIGNQYRQNNANGQAEYWYRQALFYTPLHESSTLALARVLADSGEHGKAVELCRNLNQKLKAEHDCRAFVRVLSD</sequence>
<dbReference type="PROSITE" id="PS50005">
    <property type="entry name" value="TPR"/>
    <property type="match status" value="1"/>
</dbReference>
<dbReference type="InterPro" id="IPR036388">
    <property type="entry name" value="WH-like_DNA-bd_sf"/>
</dbReference>
<name>A0ABN5API6_9GAMM</name>
<keyword evidence="4" id="KW-0812">Transmembrane</keyword>
<gene>
    <name evidence="6" type="ORF">CEW91_05265</name>
</gene>
<keyword evidence="4" id="KW-1133">Transmembrane helix</keyword>
<dbReference type="Gene3D" id="1.10.10.10">
    <property type="entry name" value="Winged helix-like DNA-binding domain superfamily/Winged helix DNA-binding domain"/>
    <property type="match status" value="1"/>
</dbReference>
<dbReference type="SUPFAM" id="SSF46894">
    <property type="entry name" value="C-terminal effector domain of the bipartite response regulators"/>
    <property type="match status" value="1"/>
</dbReference>
<evidence type="ECO:0000256" key="4">
    <source>
        <dbReference type="SAM" id="Phobius"/>
    </source>
</evidence>
<evidence type="ECO:0000256" key="3">
    <source>
        <dbReference type="PROSITE-ProRule" id="PRU01091"/>
    </source>
</evidence>
<keyword evidence="1 3" id="KW-0238">DNA-binding</keyword>
<organism evidence="6 7">
    <name type="scientific">Idiomarina piscisalsi</name>
    <dbReference type="NCBI Taxonomy" id="1096243"/>
    <lineage>
        <taxon>Bacteria</taxon>
        <taxon>Pseudomonadati</taxon>
        <taxon>Pseudomonadota</taxon>
        <taxon>Gammaproteobacteria</taxon>
        <taxon>Alteromonadales</taxon>
        <taxon>Idiomarinaceae</taxon>
        <taxon>Idiomarina</taxon>
    </lineage>
</organism>
<protein>
    <recommendedName>
        <fullName evidence="5">OmpR/PhoB-type domain-containing protein</fullName>
    </recommendedName>
</protein>
<feature type="repeat" description="TPR" evidence="2">
    <location>
        <begin position="263"/>
        <end position="296"/>
    </location>
</feature>
<dbReference type="EMBL" id="CP022133">
    <property type="protein sequence ID" value="ASG65579.1"/>
    <property type="molecule type" value="Genomic_DNA"/>
</dbReference>
<dbReference type="Pfam" id="PF00486">
    <property type="entry name" value="Trans_reg_C"/>
    <property type="match status" value="1"/>
</dbReference>
<dbReference type="Gene3D" id="1.25.40.10">
    <property type="entry name" value="Tetratricopeptide repeat domain"/>
    <property type="match status" value="1"/>
</dbReference>
<dbReference type="RefSeq" id="WP_088767985.1">
    <property type="nucleotide sequence ID" value="NZ_CP022133.1"/>
</dbReference>
<evidence type="ECO:0000256" key="2">
    <source>
        <dbReference type="PROSITE-ProRule" id="PRU00339"/>
    </source>
</evidence>
<dbReference type="InterPro" id="IPR001867">
    <property type="entry name" value="OmpR/PhoB-type_DNA-bd"/>
</dbReference>